<accession>B4R1J3</accession>
<dbReference type="InterPro" id="IPR053257">
    <property type="entry name" value="Cu-only_SOD"/>
</dbReference>
<evidence type="ECO:0000313" key="2">
    <source>
        <dbReference type="Proteomes" id="UP000000304"/>
    </source>
</evidence>
<protein>
    <submittedName>
        <fullName evidence="1">GD17268</fullName>
    </submittedName>
</protein>
<name>B4R1J3_DROSI</name>
<dbReference type="GO" id="GO:0006801">
    <property type="term" value="P:superoxide metabolic process"/>
    <property type="evidence" value="ECO:0007669"/>
    <property type="project" value="InterPro"/>
</dbReference>
<dbReference type="HOGENOM" id="CLU_004514_0_0_1"/>
<dbReference type="PANTHER" id="PTHR20910">
    <property type="entry name" value="AGAP001623-PA"/>
    <property type="match status" value="1"/>
</dbReference>
<dbReference type="Gene3D" id="2.60.40.200">
    <property type="entry name" value="Superoxide dismutase, copper/zinc binding domain"/>
    <property type="match status" value="4"/>
</dbReference>
<dbReference type="PANTHER" id="PTHR20910:SF1">
    <property type="entry name" value="SUPEROXIDE DISMUTASE COPPER_ZINC BINDING DOMAIN-CONTAINING PROTEIN"/>
    <property type="match status" value="1"/>
</dbReference>
<sequence length="944" mass="105957">MSGADAQHLIAYISQRGLHGEITFRQMNATTVEIKANLEATLQYPDQVWSWGVRRFPVDYSNTDPDERCELSRLGSQVLSFDEDLEYLVLPGNETSSWERNMQLIGDRGIWGKSLVLTEVNANARICATITTIQSSVEHMAEARFNTPVAGSVHFRWLAPAEGAVGDTLIYSDLYHIRAQPAALEEDRSQAGPFTQHHWKIYTSSNMTTIARRDNCNFLQQVFDPQGSGAGKGIGDLDARLGRIGVAKNALRSPQRSVFRDAQLALLPSDLTIPHRTLYLVLFDNQHPDSYLACTKIRHVQPLTHKTFINSGGVKGEVTFMQRSKFDPTFLNFTLGAPLSQHVSRKFAEDVAAFRIHSLPPVPSRMGHEDYCLTTGYMHNPREISENIPPPGYGTQEQYPVGDLSGKLQGRNKGYWHQYVLPGTSSELNGLYWDVFLPLQGRHSIAQRSLVIYTFNRSNVTNITKMIWGCSSLSQYQRNGIYQQNMVTAQVLFRYPVVGRVIFRQTAEQPWQDTTVLFEYLIQADGSTQNTTHDHRWAIHSNAPGKDFYDWQQRCISAGPVYNPFRVDWGNRSVDDFCRPSLASMCRVGTMDARSGTLTIAGGRRVAQKISRKMFVDGNLPLSGRHSILGKSLVIYEDSGPKARGERLACSAVIGHFRRKVVAKEWYANGDSLTVSGRVEITQQSEYDVSNVEVQLKGLQDNAGYHIHRTPVEANLAFPCEASTLYGHWNPFDVSPKSSPPPKRGTTDQYEMGDLSGKFGGLEGVTQFEDAYNDTNLPLFGYNNHSHERFACANIEPDHNVIKYINLQKPPRFVVAQFLDELRSVMGIPEWMLDVDARKTKELHGGACIQMIIHFKGPLAHRLELDMSRLIAAGRLDAPSLFIPGYVNQKRKATISYRTCGVRDTNEKRTKNFKGGFYSSSSAPTEPKPLVLAFVVIGLAFRFL</sequence>
<dbReference type="OMA" id="GIWGKSL"/>
<dbReference type="InterPro" id="IPR036423">
    <property type="entry name" value="SOD-like_Cu/Zn_dom_sf"/>
</dbReference>
<dbReference type="GO" id="GO:0046872">
    <property type="term" value="F:metal ion binding"/>
    <property type="evidence" value="ECO:0007669"/>
    <property type="project" value="InterPro"/>
</dbReference>
<proteinExistence type="predicted"/>
<reference evidence="1 2" key="1">
    <citation type="journal article" date="2007" name="Nature">
        <title>Evolution of genes and genomes on the Drosophila phylogeny.</title>
        <authorList>
            <consortium name="Drosophila 12 Genomes Consortium"/>
            <person name="Clark A.G."/>
            <person name="Eisen M.B."/>
            <person name="Smith D.R."/>
            <person name="Bergman C.M."/>
            <person name="Oliver B."/>
            <person name="Markow T.A."/>
            <person name="Kaufman T.C."/>
            <person name="Kellis M."/>
            <person name="Gelbart W."/>
            <person name="Iyer V.N."/>
            <person name="Pollard D.A."/>
            <person name="Sackton T.B."/>
            <person name="Larracuente A.M."/>
            <person name="Singh N.D."/>
            <person name="Abad J.P."/>
            <person name="Abt D.N."/>
            <person name="Adryan B."/>
            <person name="Aguade M."/>
            <person name="Akashi H."/>
            <person name="Anderson W.W."/>
            <person name="Aquadro C.F."/>
            <person name="Ardell D.H."/>
            <person name="Arguello R."/>
            <person name="Artieri C.G."/>
            <person name="Barbash D.A."/>
            <person name="Barker D."/>
            <person name="Barsanti P."/>
            <person name="Batterham P."/>
            <person name="Batzoglou S."/>
            <person name="Begun D."/>
            <person name="Bhutkar A."/>
            <person name="Blanco E."/>
            <person name="Bosak S.A."/>
            <person name="Bradley R.K."/>
            <person name="Brand A.D."/>
            <person name="Brent M.R."/>
            <person name="Brooks A.N."/>
            <person name="Brown R.H."/>
            <person name="Butlin R.K."/>
            <person name="Caggese C."/>
            <person name="Calvi B.R."/>
            <person name="Bernardo de Carvalho A."/>
            <person name="Caspi A."/>
            <person name="Castrezana S."/>
            <person name="Celniker S.E."/>
            <person name="Chang J.L."/>
            <person name="Chapple C."/>
            <person name="Chatterji S."/>
            <person name="Chinwalla A."/>
            <person name="Civetta A."/>
            <person name="Clifton S.W."/>
            <person name="Comeron J.M."/>
            <person name="Costello J.C."/>
            <person name="Coyne J.A."/>
            <person name="Daub J."/>
            <person name="David R.G."/>
            <person name="Delcher A.L."/>
            <person name="Delehaunty K."/>
            <person name="Do C.B."/>
            <person name="Ebling H."/>
            <person name="Edwards K."/>
            <person name="Eickbush T."/>
            <person name="Evans J.D."/>
            <person name="Filipski A."/>
            <person name="Findeiss S."/>
            <person name="Freyhult E."/>
            <person name="Fulton L."/>
            <person name="Fulton R."/>
            <person name="Garcia A.C."/>
            <person name="Gardiner A."/>
            <person name="Garfield D.A."/>
            <person name="Garvin B.E."/>
            <person name="Gibson G."/>
            <person name="Gilbert D."/>
            <person name="Gnerre S."/>
            <person name="Godfrey J."/>
            <person name="Good R."/>
            <person name="Gotea V."/>
            <person name="Gravely B."/>
            <person name="Greenberg A.J."/>
            <person name="Griffiths-Jones S."/>
            <person name="Gross S."/>
            <person name="Guigo R."/>
            <person name="Gustafson E.A."/>
            <person name="Haerty W."/>
            <person name="Hahn M.W."/>
            <person name="Halligan D.L."/>
            <person name="Halpern A.L."/>
            <person name="Halter G.M."/>
            <person name="Han M.V."/>
            <person name="Heger A."/>
            <person name="Hillier L."/>
            <person name="Hinrichs A.S."/>
            <person name="Holmes I."/>
            <person name="Hoskins R.A."/>
            <person name="Hubisz M.J."/>
            <person name="Hultmark D."/>
            <person name="Huntley M.A."/>
            <person name="Jaffe D.B."/>
            <person name="Jagadeeshan S."/>
            <person name="Jeck W.R."/>
            <person name="Johnson J."/>
            <person name="Jones C.D."/>
            <person name="Jordan W.C."/>
            <person name="Karpen G.H."/>
            <person name="Kataoka E."/>
            <person name="Keightley P.D."/>
            <person name="Kheradpour P."/>
            <person name="Kirkness E.F."/>
            <person name="Koerich L.B."/>
            <person name="Kristiansen K."/>
            <person name="Kudrna D."/>
            <person name="Kulathinal R.J."/>
            <person name="Kumar S."/>
            <person name="Kwok R."/>
            <person name="Lander E."/>
            <person name="Langley C.H."/>
            <person name="Lapoint R."/>
            <person name="Lazzaro B.P."/>
            <person name="Lee S.J."/>
            <person name="Levesque L."/>
            <person name="Li R."/>
            <person name="Lin C.F."/>
            <person name="Lin M.F."/>
            <person name="Lindblad-Toh K."/>
            <person name="Llopart A."/>
            <person name="Long M."/>
            <person name="Low L."/>
            <person name="Lozovsky E."/>
            <person name="Lu J."/>
            <person name="Luo M."/>
            <person name="Machado C.A."/>
            <person name="Makalowski W."/>
            <person name="Marzo M."/>
            <person name="Matsuda M."/>
            <person name="Matzkin L."/>
            <person name="McAllister B."/>
            <person name="McBride C.S."/>
            <person name="McKernan B."/>
            <person name="McKernan K."/>
            <person name="Mendez-Lago M."/>
            <person name="Minx P."/>
            <person name="Mollenhauer M.U."/>
            <person name="Montooth K."/>
            <person name="Mount S.M."/>
            <person name="Mu X."/>
            <person name="Myers E."/>
            <person name="Negre B."/>
            <person name="Newfeld S."/>
            <person name="Nielsen R."/>
            <person name="Noor M.A."/>
            <person name="O'Grady P."/>
            <person name="Pachter L."/>
            <person name="Papaceit M."/>
            <person name="Parisi M.J."/>
            <person name="Parisi M."/>
            <person name="Parts L."/>
            <person name="Pedersen J.S."/>
            <person name="Pesole G."/>
            <person name="Phillippy A.M."/>
            <person name="Ponting C.P."/>
            <person name="Pop M."/>
            <person name="Porcelli D."/>
            <person name="Powell J.R."/>
            <person name="Prohaska S."/>
            <person name="Pruitt K."/>
            <person name="Puig M."/>
            <person name="Quesneville H."/>
            <person name="Ram K.R."/>
            <person name="Rand D."/>
            <person name="Rasmussen M.D."/>
            <person name="Reed L.K."/>
            <person name="Reenan R."/>
            <person name="Reily A."/>
            <person name="Remington K.A."/>
            <person name="Rieger T.T."/>
            <person name="Ritchie M.G."/>
            <person name="Robin C."/>
            <person name="Rogers Y.H."/>
            <person name="Rohde C."/>
            <person name="Rozas J."/>
            <person name="Rubenfield M.J."/>
            <person name="Ruiz A."/>
            <person name="Russo S."/>
            <person name="Salzberg S.L."/>
            <person name="Sanchez-Gracia A."/>
            <person name="Saranga D.J."/>
            <person name="Sato H."/>
            <person name="Schaeffer S.W."/>
            <person name="Schatz M.C."/>
            <person name="Schlenke T."/>
            <person name="Schwartz R."/>
            <person name="Segarra C."/>
            <person name="Singh R.S."/>
            <person name="Sirot L."/>
            <person name="Sirota M."/>
            <person name="Sisneros N.B."/>
            <person name="Smith C.D."/>
            <person name="Smith T.F."/>
            <person name="Spieth J."/>
            <person name="Stage D.E."/>
            <person name="Stark A."/>
            <person name="Stephan W."/>
            <person name="Strausberg R.L."/>
            <person name="Strempel S."/>
            <person name="Sturgill D."/>
            <person name="Sutton G."/>
            <person name="Sutton G.G."/>
            <person name="Tao W."/>
            <person name="Teichmann S."/>
            <person name="Tobari Y.N."/>
            <person name="Tomimura Y."/>
            <person name="Tsolas J.M."/>
            <person name="Valente V.L."/>
            <person name="Venter E."/>
            <person name="Venter J.C."/>
            <person name="Vicario S."/>
            <person name="Vieira F.G."/>
            <person name="Vilella A.J."/>
            <person name="Villasante A."/>
            <person name="Walenz B."/>
            <person name="Wang J."/>
            <person name="Wasserman M."/>
            <person name="Watts T."/>
            <person name="Wilson D."/>
            <person name="Wilson R.K."/>
            <person name="Wing R.A."/>
            <person name="Wolfner M.F."/>
            <person name="Wong A."/>
            <person name="Wong G.K."/>
            <person name="Wu C.I."/>
            <person name="Wu G."/>
            <person name="Yamamoto D."/>
            <person name="Yang H.P."/>
            <person name="Yang S.P."/>
            <person name="Yorke J.A."/>
            <person name="Yoshida K."/>
            <person name="Zdobnov E."/>
            <person name="Zhang P."/>
            <person name="Zhang Y."/>
            <person name="Zimin A.V."/>
            <person name="Baldwin J."/>
            <person name="Abdouelleil A."/>
            <person name="Abdulkadir J."/>
            <person name="Abebe A."/>
            <person name="Abera B."/>
            <person name="Abreu J."/>
            <person name="Acer S.C."/>
            <person name="Aftuck L."/>
            <person name="Alexander A."/>
            <person name="An P."/>
            <person name="Anderson E."/>
            <person name="Anderson S."/>
            <person name="Arachi H."/>
            <person name="Azer M."/>
            <person name="Bachantsang P."/>
            <person name="Barry A."/>
            <person name="Bayul T."/>
            <person name="Berlin A."/>
            <person name="Bessette D."/>
            <person name="Bloom T."/>
            <person name="Blye J."/>
            <person name="Boguslavskiy L."/>
            <person name="Bonnet C."/>
            <person name="Boukhgalter B."/>
            <person name="Bourzgui I."/>
            <person name="Brown A."/>
            <person name="Cahill P."/>
            <person name="Channer S."/>
            <person name="Cheshatsang Y."/>
            <person name="Chuda L."/>
            <person name="Citroen M."/>
            <person name="Collymore A."/>
            <person name="Cooke P."/>
            <person name="Costello M."/>
            <person name="D'Aco K."/>
            <person name="Daza R."/>
            <person name="De Haan G."/>
            <person name="DeGray S."/>
            <person name="DeMaso C."/>
            <person name="Dhargay N."/>
            <person name="Dooley K."/>
            <person name="Dooley E."/>
            <person name="Doricent M."/>
            <person name="Dorje P."/>
            <person name="Dorjee K."/>
            <person name="Dupes A."/>
            <person name="Elong R."/>
            <person name="Falk J."/>
            <person name="Farina A."/>
            <person name="Faro S."/>
            <person name="Ferguson D."/>
            <person name="Fisher S."/>
            <person name="Foley C.D."/>
            <person name="Franke A."/>
            <person name="Friedrich D."/>
            <person name="Gadbois L."/>
            <person name="Gearin G."/>
            <person name="Gearin C.R."/>
            <person name="Giannoukos G."/>
            <person name="Goode T."/>
            <person name="Graham J."/>
            <person name="Grandbois E."/>
            <person name="Grewal S."/>
            <person name="Gyaltsen K."/>
            <person name="Hafez N."/>
            <person name="Hagos B."/>
            <person name="Hall J."/>
            <person name="Henson C."/>
            <person name="Hollinger A."/>
            <person name="Honan T."/>
            <person name="Huard M.D."/>
            <person name="Hughes L."/>
            <person name="Hurhula B."/>
            <person name="Husby M.E."/>
            <person name="Kamat A."/>
            <person name="Kanga B."/>
            <person name="Kashin S."/>
            <person name="Khazanovich D."/>
            <person name="Kisner P."/>
            <person name="Lance K."/>
            <person name="Lara M."/>
            <person name="Lee W."/>
            <person name="Lennon N."/>
            <person name="Letendre F."/>
            <person name="LeVine R."/>
            <person name="Lipovsky A."/>
            <person name="Liu X."/>
            <person name="Liu J."/>
            <person name="Liu S."/>
            <person name="Lokyitsang T."/>
            <person name="Lokyitsang Y."/>
            <person name="Lubonja R."/>
            <person name="Lui A."/>
            <person name="MacDonald P."/>
            <person name="Magnisalis V."/>
            <person name="Maru K."/>
            <person name="Matthews C."/>
            <person name="McCusker W."/>
            <person name="McDonough S."/>
            <person name="Mehta T."/>
            <person name="Meldrim J."/>
            <person name="Meneus L."/>
            <person name="Mihai O."/>
            <person name="Mihalev A."/>
            <person name="Mihova T."/>
            <person name="Mittelman R."/>
            <person name="Mlenga V."/>
            <person name="Montmayeur A."/>
            <person name="Mulrain L."/>
            <person name="Navidi A."/>
            <person name="Naylor J."/>
            <person name="Negash T."/>
            <person name="Nguyen T."/>
            <person name="Nguyen N."/>
            <person name="Nicol R."/>
            <person name="Norbu C."/>
            <person name="Norbu N."/>
            <person name="Novod N."/>
            <person name="O'Neill B."/>
            <person name="Osman S."/>
            <person name="Markiewicz E."/>
            <person name="Oyono O.L."/>
            <person name="Patti C."/>
            <person name="Phunkhang P."/>
            <person name="Pierre F."/>
            <person name="Priest M."/>
            <person name="Raghuraman S."/>
            <person name="Rege F."/>
            <person name="Reyes R."/>
            <person name="Rise C."/>
            <person name="Rogov P."/>
            <person name="Ross K."/>
            <person name="Ryan E."/>
            <person name="Settipalli S."/>
            <person name="Shea T."/>
            <person name="Sherpa N."/>
            <person name="Shi L."/>
            <person name="Shih D."/>
            <person name="Sparrow T."/>
            <person name="Spaulding J."/>
            <person name="Stalker J."/>
            <person name="Stange-Thomann N."/>
            <person name="Stavropoulos S."/>
            <person name="Stone C."/>
            <person name="Strader C."/>
            <person name="Tesfaye S."/>
            <person name="Thomson T."/>
            <person name="Thoulutsang Y."/>
            <person name="Thoulutsang D."/>
            <person name="Topham K."/>
            <person name="Topping I."/>
            <person name="Tsamla T."/>
            <person name="Vassiliev H."/>
            <person name="Vo A."/>
            <person name="Wangchuk T."/>
            <person name="Wangdi T."/>
            <person name="Weiand M."/>
            <person name="Wilkinson J."/>
            <person name="Wilson A."/>
            <person name="Yadav S."/>
            <person name="Young G."/>
            <person name="Yu Q."/>
            <person name="Zembek L."/>
            <person name="Zhong D."/>
            <person name="Zimmer A."/>
            <person name="Zwirko Z."/>
            <person name="Jaffe D.B."/>
            <person name="Alvarez P."/>
            <person name="Brockman W."/>
            <person name="Butler J."/>
            <person name="Chin C."/>
            <person name="Gnerre S."/>
            <person name="Grabherr M."/>
            <person name="Kleber M."/>
            <person name="Mauceli E."/>
            <person name="MacCallum I."/>
        </authorList>
    </citation>
    <scope>NUCLEOTIDE SEQUENCE [LARGE SCALE GENOMIC DNA]</scope>
    <source>
        <strain evidence="2">white501</strain>
    </source>
</reference>
<dbReference type="Proteomes" id="UP000000304">
    <property type="component" value="Chromosome 3R"/>
</dbReference>
<dbReference type="OrthoDB" id="159229at2759"/>
<dbReference type="EMBL" id="CM000364">
    <property type="protein sequence ID" value="EDX14981.1"/>
    <property type="molecule type" value="Genomic_DNA"/>
</dbReference>
<dbReference type="AlphaFoldDB" id="B4R1J3"/>
<dbReference type="PhylomeDB" id="B4R1J3"/>
<organism evidence="1 2">
    <name type="scientific">Drosophila simulans</name>
    <name type="common">Fruit fly</name>
    <dbReference type="NCBI Taxonomy" id="7240"/>
    <lineage>
        <taxon>Eukaryota</taxon>
        <taxon>Metazoa</taxon>
        <taxon>Ecdysozoa</taxon>
        <taxon>Arthropoda</taxon>
        <taxon>Hexapoda</taxon>
        <taxon>Insecta</taxon>
        <taxon>Pterygota</taxon>
        <taxon>Neoptera</taxon>
        <taxon>Endopterygota</taxon>
        <taxon>Diptera</taxon>
        <taxon>Brachycera</taxon>
        <taxon>Muscomorpha</taxon>
        <taxon>Ephydroidea</taxon>
        <taxon>Drosophilidae</taxon>
        <taxon>Drosophila</taxon>
        <taxon>Sophophora</taxon>
    </lineage>
</organism>
<keyword evidence="2" id="KW-1185">Reference proteome</keyword>
<evidence type="ECO:0000313" key="1">
    <source>
        <dbReference type="EMBL" id="EDX14981.1"/>
    </source>
</evidence>
<gene>
    <name evidence="1" type="primary">Dsim\GD17268</name>
    <name evidence="1" type="ORF">Dsim_GD17268</name>
</gene>
<dbReference type="SUPFAM" id="SSF49329">
    <property type="entry name" value="Cu,Zn superoxide dismutase-like"/>
    <property type="match status" value="4"/>
</dbReference>